<evidence type="ECO:0000313" key="16">
    <source>
        <dbReference type="Proteomes" id="UP001157439"/>
    </source>
</evidence>
<organism evidence="15 16">
    <name type="scientific">Paraferrimonas haliotis</name>
    <dbReference type="NCBI Taxonomy" id="2013866"/>
    <lineage>
        <taxon>Bacteria</taxon>
        <taxon>Pseudomonadati</taxon>
        <taxon>Pseudomonadota</taxon>
        <taxon>Gammaproteobacteria</taxon>
        <taxon>Alteromonadales</taxon>
        <taxon>Ferrimonadaceae</taxon>
        <taxon>Paraferrimonas</taxon>
    </lineage>
</organism>
<dbReference type="AlphaFoldDB" id="A0AA37WX39"/>
<dbReference type="InterPro" id="IPR052029">
    <property type="entry name" value="PpiD_chaperone"/>
</dbReference>
<dbReference type="GO" id="GO:0005886">
    <property type="term" value="C:plasma membrane"/>
    <property type="evidence" value="ECO:0007669"/>
    <property type="project" value="UniProtKB-SubCell"/>
</dbReference>
<dbReference type="InterPro" id="IPR027304">
    <property type="entry name" value="Trigger_fact/SurA_dom_sf"/>
</dbReference>
<gene>
    <name evidence="15" type="primary">ppiD</name>
    <name evidence="15" type="ORF">GCM10007894_21750</name>
</gene>
<keyword evidence="5 13" id="KW-1133">Transmembrane helix</keyword>
<dbReference type="InterPro" id="IPR046357">
    <property type="entry name" value="PPIase_dom_sf"/>
</dbReference>
<dbReference type="Gene3D" id="3.10.50.40">
    <property type="match status" value="1"/>
</dbReference>
<proteinExistence type="inferred from homology"/>
<dbReference type="RefSeq" id="WP_095498309.1">
    <property type="nucleotide sequence ID" value="NZ_BSPO01000003.1"/>
</dbReference>
<evidence type="ECO:0000256" key="7">
    <source>
        <dbReference type="ARBA" id="ARBA00023186"/>
    </source>
</evidence>
<evidence type="ECO:0000256" key="9">
    <source>
        <dbReference type="ARBA" id="ARBA00040743"/>
    </source>
</evidence>
<evidence type="ECO:0000256" key="13">
    <source>
        <dbReference type="SAM" id="Phobius"/>
    </source>
</evidence>
<evidence type="ECO:0000256" key="12">
    <source>
        <dbReference type="SAM" id="Coils"/>
    </source>
</evidence>
<sequence>MLERIREGAQGPAAKIILILIILSFAVAGVGNYLTGSNEVVVAKVNDVTINAQSLEQAYQNERARLENQLGDMFDSLAADPNYLESIKSGVLDRLVTKTVLEEAARDYGLTVSDDMVRDTIRSMEEFKIDGRFNNERYLALIRQIGMNPNTFSELIRTDLIRTQLVSAITNSEFVLPGESQALANLMAQTRDVSYTLIDAEPLKADIDVSDEQINKYYQDNLFQFNAPELISLEYVELNAADLADGMAVTDEEVQQYYQDNLNQYVTPEKRLAAHILISNDTDNAEQKAQDIYAKLQAGEDFAALAKAESDDSFSGQNGGQLDWFEKGVMTPDFDKALFETAKGEYSSVFKSDFGYQIVKVLDVQERAQASIEQVKEDVIAELKQDKAANNFFALQQQLADISYEVPDTLTEAAQAIDAEIKTTPLFSRNNAPAPFNSADVLAIAFSGEVLDERMNSEVVELGNNHVMVMRVKQHQQAGTMPLEEVSEPIKQQLLREQAIAKANILASSIAEQVRQGVPTMEQFEEHKALARFGTDVDNAIVNKAFQMGLVDGKPAVDTVELANGVAVIQVTQINDEATDDAQMISAVAERIQNQLIESEYNGIVGVLKAKAAISYPVQAQ</sequence>
<dbReference type="SUPFAM" id="SSF109998">
    <property type="entry name" value="Triger factor/SurA peptide-binding domain-like"/>
    <property type="match status" value="1"/>
</dbReference>
<keyword evidence="2" id="KW-1003">Cell membrane</keyword>
<keyword evidence="11" id="KW-0697">Rotamase</keyword>
<feature type="transmembrane region" description="Helical" evidence="13">
    <location>
        <begin position="12"/>
        <end position="34"/>
    </location>
</feature>
<dbReference type="PANTHER" id="PTHR47529">
    <property type="entry name" value="PEPTIDYL-PROLYL CIS-TRANS ISOMERASE D"/>
    <property type="match status" value="1"/>
</dbReference>
<keyword evidence="3" id="KW-0997">Cell inner membrane</keyword>
<comment type="subcellular location">
    <subcellularLocation>
        <location evidence="1">Cell inner membrane</location>
        <topology evidence="1">Single-pass type II membrane protein</topology>
        <orientation evidence="1">Periplasmic side</orientation>
    </subcellularLocation>
</comment>
<evidence type="ECO:0000256" key="3">
    <source>
        <dbReference type="ARBA" id="ARBA00022519"/>
    </source>
</evidence>
<dbReference type="PROSITE" id="PS50198">
    <property type="entry name" value="PPIC_PPIASE_2"/>
    <property type="match status" value="1"/>
</dbReference>
<comment type="similarity">
    <text evidence="8">Belongs to the PpiD chaperone family.</text>
</comment>
<dbReference type="Gene3D" id="1.10.4030.10">
    <property type="entry name" value="Porin chaperone SurA, peptide-binding domain"/>
    <property type="match status" value="1"/>
</dbReference>
<evidence type="ECO:0000256" key="11">
    <source>
        <dbReference type="PROSITE-ProRule" id="PRU00278"/>
    </source>
</evidence>
<evidence type="ECO:0000256" key="8">
    <source>
        <dbReference type="ARBA" id="ARBA00038408"/>
    </source>
</evidence>
<comment type="caution">
    <text evidence="15">The sequence shown here is derived from an EMBL/GenBank/DDBJ whole genome shotgun (WGS) entry which is preliminary data.</text>
</comment>
<name>A0AA37WX39_9GAMM</name>
<dbReference type="PANTHER" id="PTHR47529:SF1">
    <property type="entry name" value="PERIPLASMIC CHAPERONE PPID"/>
    <property type="match status" value="1"/>
</dbReference>
<evidence type="ECO:0000256" key="1">
    <source>
        <dbReference type="ARBA" id="ARBA00004382"/>
    </source>
</evidence>
<keyword evidence="4 13" id="KW-0812">Transmembrane</keyword>
<dbReference type="EMBL" id="BSPO01000003">
    <property type="protein sequence ID" value="GLS84198.1"/>
    <property type="molecule type" value="Genomic_DNA"/>
</dbReference>
<evidence type="ECO:0000259" key="14">
    <source>
        <dbReference type="PROSITE" id="PS50198"/>
    </source>
</evidence>
<keyword evidence="6 13" id="KW-0472">Membrane</keyword>
<evidence type="ECO:0000313" key="15">
    <source>
        <dbReference type="EMBL" id="GLS84198.1"/>
    </source>
</evidence>
<evidence type="ECO:0000256" key="4">
    <source>
        <dbReference type="ARBA" id="ARBA00022692"/>
    </source>
</evidence>
<evidence type="ECO:0000256" key="2">
    <source>
        <dbReference type="ARBA" id="ARBA00022475"/>
    </source>
</evidence>
<keyword evidence="7" id="KW-0143">Chaperone</keyword>
<keyword evidence="11 15" id="KW-0413">Isomerase</keyword>
<dbReference type="InterPro" id="IPR000297">
    <property type="entry name" value="PPIase_PpiC"/>
</dbReference>
<keyword evidence="16" id="KW-1185">Reference proteome</keyword>
<dbReference type="Pfam" id="PF13616">
    <property type="entry name" value="Rotamase_3"/>
    <property type="match status" value="1"/>
</dbReference>
<feature type="coiled-coil region" evidence="12">
    <location>
        <begin position="45"/>
        <end position="72"/>
    </location>
</feature>
<accession>A0AA37WX39</accession>
<dbReference type="Proteomes" id="UP001157439">
    <property type="component" value="Unassembled WGS sequence"/>
</dbReference>
<dbReference type="GO" id="GO:0003755">
    <property type="term" value="F:peptidyl-prolyl cis-trans isomerase activity"/>
    <property type="evidence" value="ECO:0007669"/>
    <property type="project" value="UniProtKB-KW"/>
</dbReference>
<dbReference type="Pfam" id="PF13624">
    <property type="entry name" value="SurA_N_3"/>
    <property type="match status" value="1"/>
</dbReference>
<evidence type="ECO:0000256" key="5">
    <source>
        <dbReference type="ARBA" id="ARBA00022989"/>
    </source>
</evidence>
<feature type="domain" description="PpiC" evidence="14">
    <location>
        <begin position="268"/>
        <end position="363"/>
    </location>
</feature>
<reference evidence="15 16" key="1">
    <citation type="journal article" date="2014" name="Int. J. Syst. Evol. Microbiol.">
        <title>Complete genome sequence of Corynebacterium casei LMG S-19264T (=DSM 44701T), isolated from a smear-ripened cheese.</title>
        <authorList>
            <consortium name="US DOE Joint Genome Institute (JGI-PGF)"/>
            <person name="Walter F."/>
            <person name="Albersmeier A."/>
            <person name="Kalinowski J."/>
            <person name="Ruckert C."/>
        </authorList>
    </citation>
    <scope>NUCLEOTIDE SEQUENCE [LARGE SCALE GENOMIC DNA]</scope>
    <source>
        <strain evidence="15 16">NBRC 112785</strain>
    </source>
</reference>
<keyword evidence="12" id="KW-0175">Coiled coil</keyword>
<evidence type="ECO:0000256" key="10">
    <source>
        <dbReference type="ARBA" id="ARBA00042775"/>
    </source>
</evidence>
<dbReference type="SUPFAM" id="SSF54534">
    <property type="entry name" value="FKBP-like"/>
    <property type="match status" value="1"/>
</dbReference>
<protein>
    <recommendedName>
        <fullName evidence="9">Periplasmic chaperone PpiD</fullName>
    </recommendedName>
    <alternativeName>
        <fullName evidence="10">Periplasmic folding chaperone</fullName>
    </alternativeName>
</protein>
<evidence type="ECO:0000256" key="6">
    <source>
        <dbReference type="ARBA" id="ARBA00023136"/>
    </source>
</evidence>